<feature type="transmembrane region" description="Helical" evidence="2">
    <location>
        <begin position="217"/>
        <end position="239"/>
    </location>
</feature>
<gene>
    <name evidence="3" type="ORF">Pth03_44880</name>
</gene>
<feature type="transmembrane region" description="Helical" evidence="2">
    <location>
        <begin position="72"/>
        <end position="89"/>
    </location>
</feature>
<dbReference type="AlphaFoldDB" id="A0A8J3V8R0"/>
<feature type="transmembrane region" description="Helical" evidence="2">
    <location>
        <begin position="186"/>
        <end position="205"/>
    </location>
</feature>
<feature type="transmembrane region" description="Helical" evidence="2">
    <location>
        <begin position="101"/>
        <end position="126"/>
    </location>
</feature>
<reference evidence="3" key="1">
    <citation type="submission" date="2021-01" db="EMBL/GenBank/DDBJ databases">
        <title>Whole genome shotgun sequence of Planotetraspora thailandica NBRC 104271.</title>
        <authorList>
            <person name="Komaki H."/>
            <person name="Tamura T."/>
        </authorList>
    </citation>
    <scope>NUCLEOTIDE SEQUENCE</scope>
    <source>
        <strain evidence="3">NBRC 104271</strain>
    </source>
</reference>
<dbReference type="EMBL" id="BOOR01000033">
    <property type="protein sequence ID" value="GII56099.1"/>
    <property type="molecule type" value="Genomic_DNA"/>
</dbReference>
<sequence length="402" mass="39884">MPCESLLSPTCSFTEYVVGKVAEGAANGVLGEIAKAIQDGVAWVVGNSISWWVKVPSPDLAAESAVDRLRQWTLPIAVAIAVLGVLSAGGKMALTRKGSPLVDVGSGLVIIAATSTIGVLTTSMLVKAGDAWSAWVLDAASHGDFGRRLTKILTMSGAAPGAVIVLGIIAILVGTVQAVLMLFRQAALVILAGLLPLAAAGSMTTLTKPWFRKLTGWMLALIFYKPAAAAVYATTFTMIGEGTDTRTTLMGFAMLLLSLIALPVLMKFFTWTTGSLVASGGGGGILGAGIAGAVAFSAFRNSAPASSPAGASSHASFLSSQLGDRKPAGGTPPAPPPGAAPATAANAGSSAANGTTASPTASPASAAGTAAGPAGAAAATVASGLASGAKTAANSMREDHQR</sequence>
<dbReference type="Proteomes" id="UP000605992">
    <property type="component" value="Unassembled WGS sequence"/>
</dbReference>
<evidence type="ECO:0000256" key="2">
    <source>
        <dbReference type="SAM" id="Phobius"/>
    </source>
</evidence>
<proteinExistence type="predicted"/>
<organism evidence="3 4">
    <name type="scientific">Planotetraspora thailandica</name>
    <dbReference type="NCBI Taxonomy" id="487172"/>
    <lineage>
        <taxon>Bacteria</taxon>
        <taxon>Bacillati</taxon>
        <taxon>Actinomycetota</taxon>
        <taxon>Actinomycetes</taxon>
        <taxon>Streptosporangiales</taxon>
        <taxon>Streptosporangiaceae</taxon>
        <taxon>Planotetraspora</taxon>
    </lineage>
</organism>
<feature type="compositionally biased region" description="Pro residues" evidence="1">
    <location>
        <begin position="330"/>
        <end position="339"/>
    </location>
</feature>
<feature type="transmembrane region" description="Helical" evidence="2">
    <location>
        <begin position="152"/>
        <end position="174"/>
    </location>
</feature>
<keyword evidence="2" id="KW-0472">Membrane</keyword>
<keyword evidence="4" id="KW-1185">Reference proteome</keyword>
<keyword evidence="2" id="KW-1133">Transmembrane helix</keyword>
<name>A0A8J3V8R0_9ACTN</name>
<evidence type="ECO:0000256" key="1">
    <source>
        <dbReference type="SAM" id="MobiDB-lite"/>
    </source>
</evidence>
<feature type="transmembrane region" description="Helical" evidence="2">
    <location>
        <begin position="251"/>
        <end position="270"/>
    </location>
</feature>
<evidence type="ECO:0000313" key="4">
    <source>
        <dbReference type="Proteomes" id="UP000605992"/>
    </source>
</evidence>
<accession>A0A8J3V8R0</accession>
<feature type="compositionally biased region" description="Low complexity" evidence="1">
    <location>
        <begin position="340"/>
        <end position="389"/>
    </location>
</feature>
<dbReference type="RefSeq" id="WP_203946274.1">
    <property type="nucleotide sequence ID" value="NZ_BOOR01000033.1"/>
</dbReference>
<feature type="region of interest" description="Disordered" evidence="1">
    <location>
        <begin position="310"/>
        <end position="402"/>
    </location>
</feature>
<comment type="caution">
    <text evidence="3">The sequence shown here is derived from an EMBL/GenBank/DDBJ whole genome shotgun (WGS) entry which is preliminary data.</text>
</comment>
<evidence type="ECO:0000313" key="3">
    <source>
        <dbReference type="EMBL" id="GII56099.1"/>
    </source>
</evidence>
<protein>
    <submittedName>
        <fullName evidence="3">Uncharacterized protein</fullName>
    </submittedName>
</protein>
<feature type="transmembrane region" description="Helical" evidence="2">
    <location>
        <begin position="276"/>
        <end position="299"/>
    </location>
</feature>
<keyword evidence="2" id="KW-0812">Transmembrane</keyword>